<evidence type="ECO:0000256" key="2">
    <source>
        <dbReference type="ARBA" id="ARBA00022692"/>
    </source>
</evidence>
<keyword evidence="3 8" id="KW-0732">Signal</keyword>
<dbReference type="OrthoDB" id="270293at2759"/>
<reference evidence="10" key="1">
    <citation type="submission" date="2019-03" db="EMBL/GenBank/DDBJ databases">
        <title>Long read genome sequence of the mycoparasitic Pythium oligandrum ATCC 38472 isolated from sugarbeet rhizosphere.</title>
        <authorList>
            <person name="Gaulin E."/>
        </authorList>
    </citation>
    <scope>NUCLEOTIDE SEQUENCE</scope>
    <source>
        <strain evidence="10">ATCC 38472_TT</strain>
    </source>
</reference>
<sequence>MMRSIAALLCVLVALCASAVHAVRLDELSFKPPFNRVDGDGRRIVNDTWTYGGSAETKKNFIRLTTDRQSKRGYLWQRDQLNRDTFTAVMTFRISGVGKRWFGDGIGLWFTNHRSFVQGPNHGFTDRFTGVGVVIDTFNNPEHRGGHKDVSIQVNDGSKDINMINDQTRVGCDAAVRYHEQSAAFDPVHSMSRVRVKIDGRKVVVEVDPSSNGRWESCAEVTVPFAADWLRSSTIGITGATGSLADNHDIIRFEAFSEFQDGAASATDADAILHSVSKDYTKWLDSPNCGGDCIIAVLQKELANFRVQAEHRFTDLKEKTENNVQKLKKQEQENERRVQDIQQKVAKKIDERFDTTKDDIGQEVNYKITKELNDNPGLSGGWKTPFFVLVIILGAGAAFVYRKYQALMKSHLL</sequence>
<dbReference type="PROSITE" id="PS51328">
    <property type="entry name" value="L_LECTIN_LIKE"/>
    <property type="match status" value="1"/>
</dbReference>
<comment type="subcellular location">
    <subcellularLocation>
        <location evidence="1">Membrane</location>
        <topology evidence="1">Single-pass type I membrane protein</topology>
    </subcellularLocation>
</comment>
<evidence type="ECO:0000256" key="1">
    <source>
        <dbReference type="ARBA" id="ARBA00004479"/>
    </source>
</evidence>
<evidence type="ECO:0000256" key="4">
    <source>
        <dbReference type="ARBA" id="ARBA00022989"/>
    </source>
</evidence>
<keyword evidence="11" id="KW-1185">Reference proteome</keyword>
<evidence type="ECO:0000313" key="10">
    <source>
        <dbReference type="EMBL" id="TMW61068.1"/>
    </source>
</evidence>
<dbReference type="InterPro" id="IPR005052">
    <property type="entry name" value="Lectin_leg"/>
</dbReference>
<dbReference type="GO" id="GO:0005793">
    <property type="term" value="C:endoplasmic reticulum-Golgi intermediate compartment"/>
    <property type="evidence" value="ECO:0007669"/>
    <property type="project" value="TreeGrafter"/>
</dbReference>
<dbReference type="GO" id="GO:0005537">
    <property type="term" value="F:D-mannose binding"/>
    <property type="evidence" value="ECO:0007669"/>
    <property type="project" value="TreeGrafter"/>
</dbReference>
<dbReference type="Gene3D" id="2.60.120.200">
    <property type="match status" value="1"/>
</dbReference>
<gene>
    <name evidence="10" type="ORF">Poli38472_014529</name>
</gene>
<comment type="caution">
    <text evidence="10">The sequence shown here is derived from an EMBL/GenBank/DDBJ whole genome shotgun (WGS) entry which is preliminary data.</text>
</comment>
<evidence type="ECO:0000256" key="7">
    <source>
        <dbReference type="SAM" id="Phobius"/>
    </source>
</evidence>
<evidence type="ECO:0000256" key="6">
    <source>
        <dbReference type="SAM" id="Coils"/>
    </source>
</evidence>
<evidence type="ECO:0000256" key="3">
    <source>
        <dbReference type="ARBA" id="ARBA00022729"/>
    </source>
</evidence>
<dbReference type="PANTHER" id="PTHR12223">
    <property type="entry name" value="VESICULAR MANNOSE-BINDING LECTIN"/>
    <property type="match status" value="1"/>
</dbReference>
<evidence type="ECO:0000256" key="5">
    <source>
        <dbReference type="ARBA" id="ARBA00023136"/>
    </source>
</evidence>
<dbReference type="PANTHER" id="PTHR12223:SF28">
    <property type="entry name" value="LECTIN, MANNOSE BINDING 1 LIKE"/>
    <property type="match status" value="1"/>
</dbReference>
<evidence type="ECO:0000256" key="8">
    <source>
        <dbReference type="SAM" id="SignalP"/>
    </source>
</evidence>
<protein>
    <recommendedName>
        <fullName evidence="9">L-type lectin-like domain-containing protein</fullName>
    </recommendedName>
</protein>
<dbReference type="GO" id="GO:0006888">
    <property type="term" value="P:endoplasmic reticulum to Golgi vesicle-mediated transport"/>
    <property type="evidence" value="ECO:0007669"/>
    <property type="project" value="TreeGrafter"/>
</dbReference>
<keyword evidence="2 7" id="KW-0812">Transmembrane</keyword>
<feature type="coiled-coil region" evidence="6">
    <location>
        <begin position="310"/>
        <end position="344"/>
    </location>
</feature>
<dbReference type="GO" id="GO:0000139">
    <property type="term" value="C:Golgi membrane"/>
    <property type="evidence" value="ECO:0007669"/>
    <property type="project" value="TreeGrafter"/>
</dbReference>
<name>A0A8K1CDM0_PYTOL</name>
<feature type="signal peptide" evidence="8">
    <location>
        <begin position="1"/>
        <end position="22"/>
    </location>
</feature>
<dbReference type="CDD" id="cd07308">
    <property type="entry name" value="lectin_leg-like"/>
    <property type="match status" value="1"/>
</dbReference>
<accession>A0A8K1CDM0</accession>
<dbReference type="InterPro" id="IPR013320">
    <property type="entry name" value="ConA-like_dom_sf"/>
</dbReference>
<dbReference type="EMBL" id="SPLM01000078">
    <property type="protein sequence ID" value="TMW61068.1"/>
    <property type="molecule type" value="Genomic_DNA"/>
</dbReference>
<dbReference type="InterPro" id="IPR051136">
    <property type="entry name" value="Intracellular_Lectin-GPT"/>
</dbReference>
<feature type="transmembrane region" description="Helical" evidence="7">
    <location>
        <begin position="382"/>
        <end position="401"/>
    </location>
</feature>
<dbReference type="Proteomes" id="UP000794436">
    <property type="component" value="Unassembled WGS sequence"/>
</dbReference>
<dbReference type="GO" id="GO:0030134">
    <property type="term" value="C:COPII-coated ER to Golgi transport vesicle"/>
    <property type="evidence" value="ECO:0007669"/>
    <property type="project" value="TreeGrafter"/>
</dbReference>
<dbReference type="Pfam" id="PF03388">
    <property type="entry name" value="Lectin_leg-like"/>
    <property type="match status" value="1"/>
</dbReference>
<keyword evidence="6" id="KW-0175">Coiled coil</keyword>
<dbReference type="GO" id="GO:0005789">
    <property type="term" value="C:endoplasmic reticulum membrane"/>
    <property type="evidence" value="ECO:0007669"/>
    <property type="project" value="TreeGrafter"/>
</dbReference>
<evidence type="ECO:0000259" key="9">
    <source>
        <dbReference type="PROSITE" id="PS51328"/>
    </source>
</evidence>
<feature type="domain" description="L-type lectin-like" evidence="9">
    <location>
        <begin position="22"/>
        <end position="258"/>
    </location>
</feature>
<proteinExistence type="predicted"/>
<feature type="chain" id="PRO_5035469073" description="L-type lectin-like domain-containing protein" evidence="8">
    <location>
        <begin position="23"/>
        <end position="413"/>
    </location>
</feature>
<evidence type="ECO:0000313" key="11">
    <source>
        <dbReference type="Proteomes" id="UP000794436"/>
    </source>
</evidence>
<keyword evidence="4 7" id="KW-1133">Transmembrane helix</keyword>
<keyword evidence="5 7" id="KW-0472">Membrane</keyword>
<organism evidence="10 11">
    <name type="scientific">Pythium oligandrum</name>
    <name type="common">Mycoparasitic fungus</name>
    <dbReference type="NCBI Taxonomy" id="41045"/>
    <lineage>
        <taxon>Eukaryota</taxon>
        <taxon>Sar</taxon>
        <taxon>Stramenopiles</taxon>
        <taxon>Oomycota</taxon>
        <taxon>Peronosporomycetes</taxon>
        <taxon>Pythiales</taxon>
        <taxon>Pythiaceae</taxon>
        <taxon>Pythium</taxon>
    </lineage>
</organism>
<dbReference type="AlphaFoldDB" id="A0A8K1CDM0"/>
<dbReference type="SUPFAM" id="SSF49899">
    <property type="entry name" value="Concanavalin A-like lectins/glucanases"/>
    <property type="match status" value="1"/>
</dbReference>